<organism evidence="1 2">
    <name type="scientific">Algoriphagus confluentis</name>
    <dbReference type="NCBI Taxonomy" id="1697556"/>
    <lineage>
        <taxon>Bacteria</taxon>
        <taxon>Pseudomonadati</taxon>
        <taxon>Bacteroidota</taxon>
        <taxon>Cytophagia</taxon>
        <taxon>Cytophagales</taxon>
        <taxon>Cyclobacteriaceae</taxon>
        <taxon>Algoriphagus</taxon>
    </lineage>
</organism>
<keyword evidence="2" id="KW-1185">Reference proteome</keyword>
<dbReference type="Proteomes" id="UP001338309">
    <property type="component" value="Unassembled WGS sequence"/>
</dbReference>
<gene>
    <name evidence="1" type="ORF">Aconfl_33820</name>
</gene>
<evidence type="ECO:0000313" key="1">
    <source>
        <dbReference type="EMBL" id="GMQ30739.1"/>
    </source>
</evidence>
<sequence>MPNKLPFFLIPVFLGACVSITNEMQLSYAEVFDSILIPLDTGFAPNNQRTQLITTDSGEYLAIMNKVDASIRFFSIDQEKESFIIPLFKQGPNRIGVDNGFHIVAKDCLLLATIPPKILIINFQGEIEKSISVKDPNNLVNYLSSTNETPFLFGQNSIFGAQPFFQNIYRVNDSDIQSSKHIYKVNFQENDSIKTKWLEVFRPSDSWKDGKKSMDFTWLEIGDTILVSPHTDHRLWVISKEKEKVISYPTVKSKNVNSFRIIKGYPVGDQGIIETLENDQYDLILYDKFRNVIYRFYFQKIDLEGFSRFSVRELYANRPKMGVMVLNQNLEILGEHLFENFQIEPWNYFVGKKGLYVSTNNPNRDDFDENFLRYDIIRFEGLEYED</sequence>
<accession>A0ABQ6PRV5</accession>
<reference evidence="1 2" key="1">
    <citation type="submission" date="2023-08" db="EMBL/GenBank/DDBJ databases">
        <title>Draft genome sequence of Algoriphagus confluentis.</title>
        <authorList>
            <person name="Takatani N."/>
            <person name="Hosokawa M."/>
            <person name="Sawabe T."/>
        </authorList>
    </citation>
    <scope>NUCLEOTIDE SEQUENCE [LARGE SCALE GENOMIC DNA]</scope>
    <source>
        <strain evidence="1 2">NBRC 111222</strain>
    </source>
</reference>
<dbReference type="RefSeq" id="WP_338225440.1">
    <property type="nucleotide sequence ID" value="NZ_BTPD01000011.1"/>
</dbReference>
<name>A0ABQ6PRV5_9BACT</name>
<evidence type="ECO:0008006" key="3">
    <source>
        <dbReference type="Google" id="ProtNLM"/>
    </source>
</evidence>
<dbReference type="PROSITE" id="PS51257">
    <property type="entry name" value="PROKAR_LIPOPROTEIN"/>
    <property type="match status" value="1"/>
</dbReference>
<protein>
    <recommendedName>
        <fullName evidence="3">DUF4221 domain-containing protein</fullName>
    </recommendedName>
</protein>
<dbReference type="Pfam" id="PF13970">
    <property type="entry name" value="DUF4221"/>
    <property type="match status" value="1"/>
</dbReference>
<proteinExistence type="predicted"/>
<comment type="caution">
    <text evidence="1">The sequence shown here is derived from an EMBL/GenBank/DDBJ whole genome shotgun (WGS) entry which is preliminary data.</text>
</comment>
<dbReference type="EMBL" id="BTPD01000011">
    <property type="protein sequence ID" value="GMQ30739.1"/>
    <property type="molecule type" value="Genomic_DNA"/>
</dbReference>
<dbReference type="InterPro" id="IPR025316">
    <property type="entry name" value="DUF4221"/>
</dbReference>
<evidence type="ECO:0000313" key="2">
    <source>
        <dbReference type="Proteomes" id="UP001338309"/>
    </source>
</evidence>